<dbReference type="SUPFAM" id="SSF53098">
    <property type="entry name" value="Ribonuclease H-like"/>
    <property type="match status" value="1"/>
</dbReference>
<organism evidence="2 3">
    <name type="scientific">Hydra vulgaris</name>
    <name type="common">Hydra</name>
    <name type="synonym">Hydra attenuata</name>
    <dbReference type="NCBI Taxonomy" id="6087"/>
    <lineage>
        <taxon>Eukaryota</taxon>
        <taxon>Metazoa</taxon>
        <taxon>Cnidaria</taxon>
        <taxon>Hydrozoa</taxon>
        <taxon>Hydroidolina</taxon>
        <taxon>Anthoathecata</taxon>
        <taxon>Aplanulata</taxon>
        <taxon>Hydridae</taxon>
        <taxon>Hydra</taxon>
    </lineage>
</organism>
<evidence type="ECO:0000313" key="3">
    <source>
        <dbReference type="RefSeq" id="XP_065656679.1"/>
    </source>
</evidence>
<evidence type="ECO:0000259" key="1">
    <source>
        <dbReference type="Pfam" id="PF04937"/>
    </source>
</evidence>
<proteinExistence type="predicted"/>
<sequence>MTLPSSSPILWKTLPTGTLSHSGEYMANEIKKVFEEINPNKVLGVVTDNAANMKNAWTRLKDCYPHLYCYGCISHEIYNKNQLV</sequence>
<evidence type="ECO:0000313" key="2">
    <source>
        <dbReference type="Proteomes" id="UP001652625"/>
    </source>
</evidence>
<keyword evidence="2" id="KW-1185">Reference proteome</keyword>
<name>A0ABM4C542_HYDVU</name>
<dbReference type="Proteomes" id="UP001652625">
    <property type="component" value="Chromosome 06"/>
</dbReference>
<dbReference type="GeneID" id="136082045"/>
<feature type="domain" description="DUF659" evidence="1">
    <location>
        <begin position="20"/>
        <end position="77"/>
    </location>
</feature>
<gene>
    <name evidence="3" type="primary">LOC136082045</name>
</gene>
<reference evidence="3" key="1">
    <citation type="submission" date="2025-08" db="UniProtKB">
        <authorList>
            <consortium name="RefSeq"/>
        </authorList>
    </citation>
    <scope>IDENTIFICATION</scope>
</reference>
<dbReference type="RefSeq" id="XP_065656679.1">
    <property type="nucleotide sequence ID" value="XM_065800607.1"/>
</dbReference>
<dbReference type="InterPro" id="IPR007021">
    <property type="entry name" value="DUF659"/>
</dbReference>
<dbReference type="Pfam" id="PF04937">
    <property type="entry name" value="DUF659"/>
    <property type="match status" value="1"/>
</dbReference>
<protein>
    <submittedName>
        <fullName evidence="3">Uncharacterized protein LOC136082045</fullName>
    </submittedName>
</protein>
<dbReference type="InterPro" id="IPR012337">
    <property type="entry name" value="RNaseH-like_sf"/>
</dbReference>
<accession>A0ABM4C542</accession>